<reference evidence="9" key="1">
    <citation type="journal article" date="2013" name="Nat. Commun.">
        <title>Whole-genome sequencing of Oryza brachyantha reveals mechanisms underlying Oryza genome evolution.</title>
        <authorList>
            <person name="Chen J."/>
            <person name="Huang Q."/>
            <person name="Gao D."/>
            <person name="Wang J."/>
            <person name="Lang Y."/>
            <person name="Liu T."/>
            <person name="Li B."/>
            <person name="Bai Z."/>
            <person name="Luis Goicoechea J."/>
            <person name="Liang C."/>
            <person name="Chen C."/>
            <person name="Zhang W."/>
            <person name="Sun S."/>
            <person name="Liao Y."/>
            <person name="Zhang X."/>
            <person name="Yang L."/>
            <person name="Song C."/>
            <person name="Wang M."/>
            <person name="Shi J."/>
            <person name="Liu G."/>
            <person name="Liu J."/>
            <person name="Zhou H."/>
            <person name="Zhou W."/>
            <person name="Yu Q."/>
            <person name="An N."/>
            <person name="Chen Y."/>
            <person name="Cai Q."/>
            <person name="Wang B."/>
            <person name="Liu B."/>
            <person name="Min J."/>
            <person name="Huang Y."/>
            <person name="Wu H."/>
            <person name="Li Z."/>
            <person name="Zhang Y."/>
            <person name="Yin Y."/>
            <person name="Song W."/>
            <person name="Jiang J."/>
            <person name="Jackson S.A."/>
            <person name="Wing R.A."/>
            <person name="Wang J."/>
            <person name="Chen M."/>
        </authorList>
    </citation>
    <scope>NUCLEOTIDE SEQUENCE [LARGE SCALE GENOMIC DNA]</scope>
    <source>
        <strain evidence="9">cv. IRGC 101232</strain>
    </source>
</reference>
<dbReference type="STRING" id="4533.J3N6G9"/>
<dbReference type="AlphaFoldDB" id="J3N6G9"/>
<keyword evidence="4" id="KW-0597">Phosphoprotein</keyword>
<evidence type="ECO:0000313" key="10">
    <source>
        <dbReference type="Proteomes" id="UP000006038"/>
    </source>
</evidence>
<dbReference type="FunFam" id="3.90.190.10:FF:000045">
    <property type="entry name" value="Tyrosine-protein phosphatase non-receptor type 12"/>
    <property type="match status" value="1"/>
</dbReference>
<reference evidence="9" key="2">
    <citation type="submission" date="2013-04" db="UniProtKB">
        <authorList>
            <consortium name="EnsemblPlants"/>
        </authorList>
    </citation>
    <scope>IDENTIFICATION</scope>
</reference>
<feature type="domain" description="Tyrosine specific protein phosphatases" evidence="8">
    <location>
        <begin position="204"/>
        <end position="275"/>
    </location>
</feature>
<dbReference type="Proteomes" id="UP000006038">
    <property type="component" value="Chromosome 11"/>
</dbReference>
<evidence type="ECO:0000256" key="5">
    <source>
        <dbReference type="ARBA" id="ARBA00022801"/>
    </source>
</evidence>
<keyword evidence="5" id="KW-0378">Hydrolase</keyword>
<dbReference type="Gramene" id="OB11G14050.1">
    <property type="protein sequence ID" value="OB11G14050.1"/>
    <property type="gene ID" value="OB11G14050"/>
</dbReference>
<dbReference type="SMART" id="SM00194">
    <property type="entry name" value="PTPc"/>
    <property type="match status" value="1"/>
</dbReference>
<dbReference type="eggNOG" id="KOG0789">
    <property type="taxonomic scope" value="Eukaryota"/>
</dbReference>
<evidence type="ECO:0000256" key="2">
    <source>
        <dbReference type="ARBA" id="ARBA00013064"/>
    </source>
</evidence>
<feature type="domain" description="Tyrosine-protein phosphatase" evidence="7">
    <location>
        <begin position="19"/>
        <end position="284"/>
    </location>
</feature>
<evidence type="ECO:0000259" key="7">
    <source>
        <dbReference type="PROSITE" id="PS50055"/>
    </source>
</evidence>
<proteinExistence type="predicted"/>
<dbReference type="Pfam" id="PF00102">
    <property type="entry name" value="Y_phosphatase"/>
    <property type="match status" value="1"/>
</dbReference>
<name>J3N6G9_ORYBR</name>
<keyword evidence="10" id="KW-1185">Reference proteome</keyword>
<dbReference type="InterPro" id="IPR000242">
    <property type="entry name" value="PTP_cat"/>
</dbReference>
<protein>
    <recommendedName>
        <fullName evidence="2">protein-tyrosine-phosphatase</fullName>
        <ecNumber evidence="2">3.1.3.48</ecNumber>
    </recommendedName>
</protein>
<sequence length="294" mass="33603">MYAPFLVLSGYVTICSISLNPYNDHIHDIRIAPQTGNFTAALNPANREKNRYSDVMPFDATRVRLKSSTGDRPSRNDYINASHIKIDSRNKSQTQFISTQGPLIKTFEDFWQMVYENQCSVIVMLTKFDGAKCDGYLPMDKGEEGYYGKLSVKTTQYRKDGDLVLRGLELEVQQNESRIVRRVLHIQYSEWPDHGVPYHSASVRQILRRLYDIPREHPVVAHCSAGIGRTGAYITIHNTIERILSGDMSALDLSETVTKFRSQRPGMVQTEDQYKFCYTAIVDELNDLLPNSKH</sequence>
<evidence type="ECO:0000256" key="6">
    <source>
        <dbReference type="ARBA" id="ARBA00022912"/>
    </source>
</evidence>
<dbReference type="PROSITE" id="PS50055">
    <property type="entry name" value="TYR_PHOSPHATASE_PTP"/>
    <property type="match status" value="1"/>
</dbReference>
<evidence type="ECO:0000256" key="4">
    <source>
        <dbReference type="ARBA" id="ARBA00022553"/>
    </source>
</evidence>
<evidence type="ECO:0000256" key="3">
    <source>
        <dbReference type="ARBA" id="ARBA00022490"/>
    </source>
</evidence>
<dbReference type="SMART" id="SM00404">
    <property type="entry name" value="PTPc_motif"/>
    <property type="match status" value="1"/>
</dbReference>
<dbReference type="PROSITE" id="PS50056">
    <property type="entry name" value="TYR_PHOSPHATASE_2"/>
    <property type="match status" value="1"/>
</dbReference>
<dbReference type="PANTHER" id="PTHR19134">
    <property type="entry name" value="RECEPTOR-TYPE TYROSINE-PROTEIN PHOSPHATASE"/>
    <property type="match status" value="1"/>
</dbReference>
<dbReference type="PANTHER" id="PTHR19134:SF492">
    <property type="entry name" value="PROTEIN-TYROSINE-PHOSPHATASE PTP1"/>
    <property type="match status" value="1"/>
</dbReference>
<organism evidence="9">
    <name type="scientific">Oryza brachyantha</name>
    <name type="common">malo sina</name>
    <dbReference type="NCBI Taxonomy" id="4533"/>
    <lineage>
        <taxon>Eukaryota</taxon>
        <taxon>Viridiplantae</taxon>
        <taxon>Streptophyta</taxon>
        <taxon>Embryophyta</taxon>
        <taxon>Tracheophyta</taxon>
        <taxon>Spermatophyta</taxon>
        <taxon>Magnoliopsida</taxon>
        <taxon>Liliopsida</taxon>
        <taxon>Poales</taxon>
        <taxon>Poaceae</taxon>
        <taxon>BOP clade</taxon>
        <taxon>Oryzoideae</taxon>
        <taxon>Oryzeae</taxon>
        <taxon>Oryzinae</taxon>
        <taxon>Oryza</taxon>
    </lineage>
</organism>
<evidence type="ECO:0000313" key="9">
    <source>
        <dbReference type="EnsemblPlants" id="OB11G14050.1"/>
    </source>
</evidence>
<dbReference type="InterPro" id="IPR003595">
    <property type="entry name" value="Tyr_Pase_cat"/>
</dbReference>
<dbReference type="GO" id="GO:0004725">
    <property type="term" value="F:protein tyrosine phosphatase activity"/>
    <property type="evidence" value="ECO:0007669"/>
    <property type="project" value="UniProtKB-EC"/>
</dbReference>
<dbReference type="InterPro" id="IPR029021">
    <property type="entry name" value="Prot-tyrosine_phosphatase-like"/>
</dbReference>
<keyword evidence="3" id="KW-0963">Cytoplasm</keyword>
<dbReference type="HOGENOM" id="CLU_001645_9_7_1"/>
<accession>J3N6G9</accession>
<dbReference type="OMA" id="GYDGREK"/>
<keyword evidence="6" id="KW-0904">Protein phosphatase</keyword>
<dbReference type="EC" id="3.1.3.48" evidence="2"/>
<comment type="subcellular location">
    <subcellularLocation>
        <location evidence="1">Cytoplasm</location>
    </subcellularLocation>
</comment>
<dbReference type="EnsemblPlants" id="OB11G14050.1">
    <property type="protein sequence ID" value="OB11G14050.1"/>
    <property type="gene ID" value="OB11G14050"/>
</dbReference>
<dbReference type="SUPFAM" id="SSF52799">
    <property type="entry name" value="(Phosphotyrosine protein) phosphatases II"/>
    <property type="match status" value="1"/>
</dbReference>
<dbReference type="PRINTS" id="PR00700">
    <property type="entry name" value="PRTYPHPHTASE"/>
</dbReference>
<dbReference type="InterPro" id="IPR050348">
    <property type="entry name" value="Protein-Tyr_Phosphatase"/>
</dbReference>
<dbReference type="InterPro" id="IPR000387">
    <property type="entry name" value="Tyr_Pase_dom"/>
</dbReference>
<dbReference type="Gene3D" id="3.90.190.10">
    <property type="entry name" value="Protein tyrosine phosphatase superfamily"/>
    <property type="match status" value="1"/>
</dbReference>
<evidence type="ECO:0000256" key="1">
    <source>
        <dbReference type="ARBA" id="ARBA00004496"/>
    </source>
</evidence>
<evidence type="ECO:0000259" key="8">
    <source>
        <dbReference type="PROSITE" id="PS50056"/>
    </source>
</evidence>
<dbReference type="GO" id="GO:0005737">
    <property type="term" value="C:cytoplasm"/>
    <property type="evidence" value="ECO:0007669"/>
    <property type="project" value="UniProtKB-SubCell"/>
</dbReference>